<reference evidence="1 2" key="1">
    <citation type="submission" date="2023-07" db="EMBL/GenBank/DDBJ databases">
        <title>Sorghum-associated microbial communities from plants grown in Nebraska, USA.</title>
        <authorList>
            <person name="Schachtman D."/>
        </authorList>
    </citation>
    <scope>NUCLEOTIDE SEQUENCE [LARGE SCALE GENOMIC DNA]</scope>
    <source>
        <strain evidence="1 2">2980</strain>
    </source>
</reference>
<sequence>MSASLVERARAFAVIADYLPNAKQREIAEALGERILSELKPPSGAPSGAGLFADPPVVDLSPHTEVASFLVDKGLQGAELVKATGKLTSFLAGPDFAHLTKQARMQTWWAARHDREAGT</sequence>
<comment type="caution">
    <text evidence="1">The sequence shown here is derived from an EMBL/GenBank/DDBJ whole genome shotgun (WGS) entry which is preliminary data.</text>
</comment>
<dbReference type="EMBL" id="JAVDUM010000010">
    <property type="protein sequence ID" value="MDR6867871.1"/>
    <property type="molecule type" value="Genomic_DNA"/>
</dbReference>
<dbReference type="Proteomes" id="UP001259347">
    <property type="component" value="Unassembled WGS sequence"/>
</dbReference>
<accession>A0ABU1SE34</accession>
<keyword evidence="2" id="KW-1185">Reference proteome</keyword>
<protein>
    <submittedName>
        <fullName evidence="1">Uncharacterized protein</fullName>
    </submittedName>
</protein>
<gene>
    <name evidence="1" type="ORF">J2Y69_002479</name>
</gene>
<organism evidence="1 2">
    <name type="scientific">Microbacterium resistens</name>
    <dbReference type="NCBI Taxonomy" id="156977"/>
    <lineage>
        <taxon>Bacteria</taxon>
        <taxon>Bacillati</taxon>
        <taxon>Actinomycetota</taxon>
        <taxon>Actinomycetes</taxon>
        <taxon>Micrococcales</taxon>
        <taxon>Microbacteriaceae</taxon>
        <taxon>Microbacterium</taxon>
    </lineage>
</organism>
<evidence type="ECO:0000313" key="1">
    <source>
        <dbReference type="EMBL" id="MDR6867871.1"/>
    </source>
</evidence>
<dbReference type="RefSeq" id="WP_310021124.1">
    <property type="nucleotide sequence ID" value="NZ_JAVDUM010000010.1"/>
</dbReference>
<evidence type="ECO:0000313" key="2">
    <source>
        <dbReference type="Proteomes" id="UP001259347"/>
    </source>
</evidence>
<proteinExistence type="predicted"/>
<name>A0ABU1SE34_9MICO</name>